<dbReference type="PANTHER" id="PTHR11339:SF393">
    <property type="entry name" value="VWFD DOMAIN-CONTAINING PROTEIN"/>
    <property type="match status" value="1"/>
</dbReference>
<reference evidence="6" key="2">
    <citation type="submission" date="2025-08" db="UniProtKB">
        <authorList>
            <consortium name="RefSeq"/>
        </authorList>
    </citation>
    <scope>IDENTIFICATION</scope>
    <source>
        <strain evidence="6">S238N-H82</strain>
        <tissue evidence="6">Testes</tissue>
    </source>
</reference>
<dbReference type="SMART" id="SM00832">
    <property type="entry name" value="C8"/>
    <property type="match status" value="2"/>
</dbReference>
<dbReference type="Proteomes" id="UP000001554">
    <property type="component" value="Chromosome 2"/>
</dbReference>
<feature type="compositionally biased region" description="Low complexity" evidence="3">
    <location>
        <begin position="1865"/>
        <end position="1880"/>
    </location>
</feature>
<dbReference type="RefSeq" id="XP_035665580.1">
    <property type="nucleotide sequence ID" value="XM_035809687.1"/>
</dbReference>
<feature type="compositionally biased region" description="Basic and acidic residues" evidence="3">
    <location>
        <begin position="1314"/>
        <end position="1345"/>
    </location>
</feature>
<dbReference type="SUPFAM" id="SSF57567">
    <property type="entry name" value="Serine protease inhibitors"/>
    <property type="match status" value="2"/>
</dbReference>
<evidence type="ECO:0000256" key="1">
    <source>
        <dbReference type="ARBA" id="ARBA00023157"/>
    </source>
</evidence>
<protein>
    <submittedName>
        <fullName evidence="6">Mucin-2-like</fullName>
    </submittedName>
</protein>
<name>A0A9J7HW00_BRAFL</name>
<accession>A0A9J7HW00</accession>
<dbReference type="PROSITE" id="PS51233">
    <property type="entry name" value="VWFD"/>
    <property type="match status" value="2"/>
</dbReference>
<feature type="domain" description="VWFD" evidence="4">
    <location>
        <begin position="159"/>
        <end position="338"/>
    </location>
</feature>
<proteinExistence type="predicted"/>
<dbReference type="InterPro" id="IPR002919">
    <property type="entry name" value="TIL_dom"/>
</dbReference>
<feature type="compositionally biased region" description="Low complexity" evidence="3">
    <location>
        <begin position="888"/>
        <end position="963"/>
    </location>
</feature>
<keyword evidence="5" id="KW-1185">Reference proteome</keyword>
<dbReference type="PRINTS" id="PR01217">
    <property type="entry name" value="PRICHEXTENSN"/>
</dbReference>
<gene>
    <name evidence="6" type="primary">LOC118408827</name>
</gene>
<feature type="region of interest" description="Disordered" evidence="3">
    <location>
        <begin position="888"/>
        <end position="967"/>
    </location>
</feature>
<keyword evidence="2" id="KW-0325">Glycoprotein</keyword>
<feature type="region of interest" description="Disordered" evidence="3">
    <location>
        <begin position="1865"/>
        <end position="1906"/>
    </location>
</feature>
<feature type="region of interest" description="Disordered" evidence="3">
    <location>
        <begin position="1247"/>
        <end position="1345"/>
    </location>
</feature>
<feature type="compositionally biased region" description="Basic and acidic residues" evidence="3">
    <location>
        <begin position="1881"/>
        <end position="1899"/>
    </location>
</feature>
<dbReference type="GeneID" id="118408827"/>
<evidence type="ECO:0000259" key="4">
    <source>
        <dbReference type="PROSITE" id="PS51233"/>
    </source>
</evidence>
<feature type="compositionally biased region" description="Low complexity" evidence="3">
    <location>
        <begin position="1290"/>
        <end position="1302"/>
    </location>
</feature>
<dbReference type="InterPro" id="IPR036084">
    <property type="entry name" value="Ser_inhib-like_sf"/>
</dbReference>
<dbReference type="InterPro" id="IPR001846">
    <property type="entry name" value="VWF_type-D"/>
</dbReference>
<sequence>MRTTTPKIIYTSSKTTPAVTTECPDDMYDPCAFSCYDMCHSMRQSVTECKYGHDETCVPQCGYHRKCPKGYCLISSNECVREVDCDCRLENGTVVQPNTKWMEGKCMQCSCESNKMVCRDICQVTTTPATEPTTTTVTTTTLATTTTTRTTRPPHEDKCFCYGYGKCGHFISYDSCHYNFDGRCTYVLTRDMGKQEFEVMTVLDECGFPGTTCPVALIVRYRDCEIKMEAGYKVLSNGKYHDVTSTCPFVYNGIVVERVGFQLVATVKAVGLEAKYDCVNKAFNVLISNFYIGKTEGLCGICNQDKSDDFTLRDGSVTKNVVTFGRDWLVERKSIACNEIKPVTPCPPRDESICNILWTNAFAPCHNVVDVMKYYDACLYDECYANNTCSVLAAYAEECRSCGVVLSWRTKKFCPLDCEKGKTFNPTGSACPLTCSNKDYHRFMTCSRQNIETCECKEGYMLQDDQCVRECEVTTTPQITTTVTPTTPPKECFCFGYGECHFSTFDSRSYKYCGRCTHLLSRHNAKNPDYEVYISNEACPNNPSYTCTRSVKVLCGKTQVELMAGFKVIIDGSARLVPRGVTIPINNGAMTVRCVGLRLILNYERYGLEVQYDDSCHGFSVTVPNDRYGSNTEGLCGVCNGQYKVTDFNKFGRSWFIDDGAKHCQTLPPPAPTCSPVESSVCDILHSSVFAPCHSYVNVKNFREACGDDVCSGKELCDTLTAYAKACQRCGICLSWRSDKLCPITCPPTFVYDPCGSGCPETCENTAYYQKKVTGRCSHPCVEGCRCPEGKVLGADRCVDPAECKTWTTRPETYTTKPETFTTRPETYTTKPETFTTRPETYTTRPETYTTRPETYTTKPETYTTRPETYTTKPETYTTVVTTTYKTPRKVTTPGTTTRPETYTTRPETYTTRPETYTTRPETYTTKPETYTTKPETYTTKPETYTTRPETYTTRPETFTTRPDVTTSMPETYTTVTTECAKKVYGCSFRCEETCHCYRYKITQCQSGDRSSCVPTCGECPACPKGYIRKDLYHCVKPTECDCITDGNIVVPAGKTVKVGQCQVCTCYQNTLTCSNMCTTSATTEATATTTTRAITTGYKTPRKVTTPVPTPTTTQSTVTTGVPTTRCYEEHEVCSWTSWMDACYPTPAVSGDDESFTSLRRHGFKIGGANQKISRIQCRTVGTHIDYSKTGQNVVANCEVGCVCTHATGPSKFQMMMRGISPYCYNYEVRLLCCNANVAICSKTTTPSATTPEKTYPETTMPEVTEPEKTYSGTTKPEVTEPEKTYSGTTKPTRKVTTPTVIETTQKTYPETTRPEVTEPEKTYPETTRPEVTEPEKTYPETTRPEVIEPERTYPETTKPVWTTVPETTKPWYTTVLTTACDRKVYGCSFRCEETCHCYRFKITQCMYGDRSTCVPTCGECPPCPKGYIRKDRDHCVKPTECPCVTADGTVIPPGEKKQIDECHICDCYNNQLRCENFCTTTTPVVVSTTAVVVTTQPEVTTTATTWTTAETTKPETDTTTYKTPRKVTTPSSTTTPETYTTRPEKTYPETTRPEQTNPETTRPEQTNPETTRPEQTNPETTRPERTYPETTRPEVTEPEKTYPAHKKAECAKRVYGCSFKCEETCHCYRFKITQCVFGDASSCVPTCGECPPCPKGYVRVDRNRCVKPTDCPCITADGVIVPPGTTKKIDECRVCECYNNVLSCRDMCTKPEITTTVATPETTAAAECVKKVYGCSFKCDETCHCYRYKITQCAYGDPNACVPTCGECPRCPPGYIRKDLYTCIKPTQCACITAGGVVVPAGTTKKVDECNECTCYNNELVCTNHCTTSETTTTGVTTKKTAGTTTVTTTTTPEKTILETTKPERTTTGTTQGMTTRPEVTEPERTYPETTRPEKTYPETTKPQWTTTPTYTSVTTECVKKVYGCSFKCHETCHCYRHKITQCDRDDPNACVPTCGRCPSCPPGYIRKDLYTCVKPTDCDCITEDGVVVPAGEVKVINECKECRCYNNRLVCTDKCTTTTTVSTVTSTLPETTVTTVRSTTTPARTYPEVTTKPERKVTTEEIKSTIFILKHFSNNNDNCYINCTREDLP</sequence>
<feature type="region of interest" description="Disordered" evidence="3">
    <location>
        <begin position="1506"/>
        <end position="1605"/>
    </location>
</feature>
<feature type="domain" description="VWFD" evidence="4">
    <location>
        <begin position="492"/>
        <end position="675"/>
    </location>
</feature>
<reference evidence="5" key="1">
    <citation type="journal article" date="2020" name="Nat. Ecol. Evol.">
        <title>Deeply conserved synteny resolves early events in vertebrate evolution.</title>
        <authorList>
            <person name="Simakov O."/>
            <person name="Marletaz F."/>
            <person name="Yue J.X."/>
            <person name="O'Connell B."/>
            <person name="Jenkins J."/>
            <person name="Brandt A."/>
            <person name="Calef R."/>
            <person name="Tung C.H."/>
            <person name="Huang T.K."/>
            <person name="Schmutz J."/>
            <person name="Satoh N."/>
            <person name="Yu J.K."/>
            <person name="Putnam N.H."/>
            <person name="Green R.E."/>
            <person name="Rokhsar D.S."/>
        </authorList>
    </citation>
    <scope>NUCLEOTIDE SEQUENCE [LARGE SCALE GENOMIC DNA]</scope>
    <source>
        <strain evidence="5">S238N-H82</strain>
    </source>
</reference>
<dbReference type="OMA" id="PYSKAPT"/>
<feature type="compositionally biased region" description="Low complexity" evidence="3">
    <location>
        <begin position="1550"/>
        <end position="1582"/>
    </location>
</feature>
<organism evidence="5 6">
    <name type="scientific">Branchiostoma floridae</name>
    <name type="common">Florida lancelet</name>
    <name type="synonym">Amphioxus</name>
    <dbReference type="NCBI Taxonomy" id="7739"/>
    <lineage>
        <taxon>Eukaryota</taxon>
        <taxon>Metazoa</taxon>
        <taxon>Chordata</taxon>
        <taxon>Cephalochordata</taxon>
        <taxon>Leptocardii</taxon>
        <taxon>Amphioxiformes</taxon>
        <taxon>Branchiostomatidae</taxon>
        <taxon>Branchiostoma</taxon>
    </lineage>
</organism>
<dbReference type="GO" id="GO:0005201">
    <property type="term" value="F:extracellular matrix structural constituent"/>
    <property type="evidence" value="ECO:0000318"/>
    <property type="project" value="GO_Central"/>
</dbReference>
<feature type="compositionally biased region" description="Low complexity" evidence="3">
    <location>
        <begin position="1247"/>
        <end position="1265"/>
    </location>
</feature>
<feature type="compositionally biased region" description="Low complexity" evidence="3">
    <location>
        <begin position="1506"/>
        <end position="1543"/>
    </location>
</feature>
<dbReference type="Pfam" id="PF00094">
    <property type="entry name" value="VWD"/>
    <property type="match status" value="2"/>
</dbReference>
<evidence type="ECO:0000256" key="2">
    <source>
        <dbReference type="ARBA" id="ARBA00023180"/>
    </source>
</evidence>
<feature type="compositionally biased region" description="Basic and acidic residues" evidence="3">
    <location>
        <begin position="1583"/>
        <end position="1605"/>
    </location>
</feature>
<dbReference type="Pfam" id="PF08742">
    <property type="entry name" value="C8"/>
    <property type="match status" value="2"/>
</dbReference>
<dbReference type="OrthoDB" id="6158332at2759"/>
<dbReference type="InterPro" id="IPR050780">
    <property type="entry name" value="Mucin_vWF_Thrombospondin_sf"/>
</dbReference>
<dbReference type="GO" id="GO:0031012">
    <property type="term" value="C:extracellular matrix"/>
    <property type="evidence" value="ECO:0000318"/>
    <property type="project" value="GO_Central"/>
</dbReference>
<dbReference type="InterPro" id="IPR014853">
    <property type="entry name" value="VWF/SSPO/ZAN-like_Cys-rich_dom"/>
</dbReference>
<dbReference type="KEGG" id="bfo:118408827"/>
<dbReference type="Gene3D" id="2.10.25.10">
    <property type="entry name" value="Laminin"/>
    <property type="match status" value="2"/>
</dbReference>
<dbReference type="CDD" id="cd19941">
    <property type="entry name" value="TIL"/>
    <property type="match status" value="2"/>
</dbReference>
<dbReference type="PANTHER" id="PTHR11339">
    <property type="entry name" value="EXTRACELLULAR MATRIX GLYCOPROTEIN RELATED"/>
    <property type="match status" value="1"/>
</dbReference>
<dbReference type="SMART" id="SM00216">
    <property type="entry name" value="VWD"/>
    <property type="match status" value="2"/>
</dbReference>
<dbReference type="Pfam" id="PF01826">
    <property type="entry name" value="TIL"/>
    <property type="match status" value="1"/>
</dbReference>
<dbReference type="GO" id="GO:0005615">
    <property type="term" value="C:extracellular space"/>
    <property type="evidence" value="ECO:0000318"/>
    <property type="project" value="GO_Central"/>
</dbReference>
<keyword evidence="1" id="KW-1015">Disulfide bond</keyword>
<evidence type="ECO:0000313" key="6">
    <source>
        <dbReference type="RefSeq" id="XP_035665580.1"/>
    </source>
</evidence>
<evidence type="ECO:0000313" key="5">
    <source>
        <dbReference type="Proteomes" id="UP000001554"/>
    </source>
</evidence>
<evidence type="ECO:0000256" key="3">
    <source>
        <dbReference type="SAM" id="MobiDB-lite"/>
    </source>
</evidence>
<feature type="region of interest" description="Disordered" evidence="3">
    <location>
        <begin position="815"/>
        <end position="869"/>
    </location>
</feature>